<dbReference type="RefSeq" id="XP_013349914.1">
    <property type="nucleotide sequence ID" value="XM_013494460.1"/>
</dbReference>
<evidence type="ECO:0000256" key="13">
    <source>
        <dbReference type="PROSITE-ProRule" id="PRU00175"/>
    </source>
</evidence>
<dbReference type="EMBL" id="HG679392">
    <property type="protein sequence ID" value="CDJ27336.1"/>
    <property type="molecule type" value="Genomic_DNA"/>
</dbReference>
<dbReference type="InterPro" id="IPR013083">
    <property type="entry name" value="Znf_RING/FYVE/PHD"/>
</dbReference>
<dbReference type="EC" id="2.3.2.27" evidence="14"/>
<comment type="catalytic activity">
    <reaction evidence="1 14">
        <text>S-ubiquitinyl-[E2 ubiquitin-conjugating enzyme]-L-cysteine + [acceptor protein]-L-lysine = [E2 ubiquitin-conjugating enzyme]-L-cysteine + N(6)-ubiquitinyl-[acceptor protein]-L-lysine.</text>
        <dbReference type="EC" id="2.3.2.27"/>
    </reaction>
</comment>
<keyword evidence="11 14" id="KW-0175">Coiled coil</keyword>
<dbReference type="InterPro" id="IPR013956">
    <property type="entry name" value="E3_ubiquit_lig_Bre1"/>
</dbReference>
<sequence>MRIGRLQEEKLKIEKQQITQLNTKNKAFSDALQQAQHRAAVADQQRDEIASCFEALRTEREKLFKTNDEMARELQLLTEANKAFEGVIEEHQTKVFSLEASLRRQTEARIEADKKLQKMKEKYEKQEKKRLLAASEDPSLSINNLLQEENDTMRRRLLCGVCNERFKDHILVKCGHMFCQECIEKNVKARNRKCPHCSPSLSPSA</sequence>
<evidence type="ECO:0000256" key="8">
    <source>
        <dbReference type="ARBA" id="ARBA00022786"/>
    </source>
</evidence>
<evidence type="ECO:0000256" key="5">
    <source>
        <dbReference type="ARBA" id="ARBA00022679"/>
    </source>
</evidence>
<evidence type="ECO:0000256" key="2">
    <source>
        <dbReference type="ARBA" id="ARBA00004123"/>
    </source>
</evidence>
<evidence type="ECO:0000256" key="10">
    <source>
        <dbReference type="ARBA" id="ARBA00022853"/>
    </source>
</evidence>
<keyword evidence="9 14" id="KW-0862">Zinc</keyword>
<dbReference type="Proteomes" id="UP000030744">
    <property type="component" value="Unassembled WGS sequence"/>
</dbReference>
<keyword evidence="18" id="KW-1185">Reference proteome</keyword>
<dbReference type="SUPFAM" id="SSF57850">
    <property type="entry name" value="RING/U-box"/>
    <property type="match status" value="1"/>
</dbReference>
<keyword evidence="5 14" id="KW-0808">Transferase</keyword>
<dbReference type="GO" id="GO:0033503">
    <property type="term" value="C:HULC complex"/>
    <property type="evidence" value="ECO:0007669"/>
    <property type="project" value="TreeGrafter"/>
</dbReference>
<dbReference type="UniPathway" id="UPA00143"/>
<comment type="subcellular location">
    <subcellularLocation>
        <location evidence="2 14">Nucleus</location>
    </subcellularLocation>
</comment>
<dbReference type="PROSITE" id="PS00518">
    <property type="entry name" value="ZF_RING_1"/>
    <property type="match status" value="1"/>
</dbReference>
<dbReference type="GO" id="GO:0005634">
    <property type="term" value="C:nucleus"/>
    <property type="evidence" value="ECO:0007669"/>
    <property type="project" value="UniProtKB-SubCell"/>
</dbReference>
<feature type="domain" description="RING-type" evidence="16">
    <location>
        <begin position="159"/>
        <end position="198"/>
    </location>
</feature>
<dbReference type="InterPro" id="IPR018957">
    <property type="entry name" value="Znf_C3HC4_RING-type"/>
</dbReference>
<feature type="coiled-coil region" evidence="15">
    <location>
        <begin position="18"/>
        <end position="136"/>
    </location>
</feature>
<evidence type="ECO:0000256" key="14">
    <source>
        <dbReference type="RuleBase" id="RU365038"/>
    </source>
</evidence>
<reference evidence="17" key="1">
    <citation type="submission" date="2013-10" db="EMBL/GenBank/DDBJ databases">
        <title>Genomic analysis of the causative agents of coccidiosis in chickens.</title>
        <authorList>
            <person name="Reid A.J."/>
            <person name="Blake D."/>
            <person name="Billington K."/>
            <person name="Browne H."/>
            <person name="Dunn M."/>
            <person name="Hung S."/>
            <person name="Kawahara F."/>
            <person name="Miranda-Saavedra D."/>
            <person name="Mourier T."/>
            <person name="Nagra H."/>
            <person name="Otto T.D."/>
            <person name="Rawlings N."/>
            <person name="Sanchez A."/>
            <person name="Sanders M."/>
            <person name="Subramaniam C."/>
            <person name="Tay Y."/>
            <person name="Dear P."/>
            <person name="Doerig C."/>
            <person name="Gruber A."/>
            <person name="Parkinson J."/>
            <person name="Shirley M."/>
            <person name="Wan K.L."/>
            <person name="Berriman M."/>
            <person name="Tomley F."/>
            <person name="Pain A."/>
        </authorList>
    </citation>
    <scope>NUCLEOTIDE SEQUENCE [LARGE SCALE GENOMIC DNA]</scope>
    <source>
        <strain evidence="17">Houghton</strain>
    </source>
</reference>
<accession>U6JR93</accession>
<dbReference type="InterPro" id="IPR017907">
    <property type="entry name" value="Znf_RING_CS"/>
</dbReference>
<dbReference type="InterPro" id="IPR001841">
    <property type="entry name" value="Znf_RING"/>
</dbReference>
<organism evidence="17 18">
    <name type="scientific">Eimeria mitis</name>
    <dbReference type="NCBI Taxonomy" id="44415"/>
    <lineage>
        <taxon>Eukaryota</taxon>
        <taxon>Sar</taxon>
        <taxon>Alveolata</taxon>
        <taxon>Apicomplexa</taxon>
        <taxon>Conoidasida</taxon>
        <taxon>Coccidia</taxon>
        <taxon>Eucoccidiorida</taxon>
        <taxon>Eimeriorina</taxon>
        <taxon>Eimeriidae</taxon>
        <taxon>Eimeria</taxon>
    </lineage>
</organism>
<evidence type="ECO:0000313" key="18">
    <source>
        <dbReference type="Proteomes" id="UP000030744"/>
    </source>
</evidence>
<dbReference type="CDD" id="cd16499">
    <property type="entry name" value="RING-HC_Bre1-like"/>
    <property type="match status" value="1"/>
</dbReference>
<dbReference type="SMART" id="SM00184">
    <property type="entry name" value="RING"/>
    <property type="match status" value="1"/>
</dbReference>
<keyword evidence="12 14" id="KW-0539">Nucleus</keyword>
<proteinExistence type="inferred from homology"/>
<evidence type="ECO:0000256" key="3">
    <source>
        <dbReference type="ARBA" id="ARBA00004906"/>
    </source>
</evidence>
<evidence type="ECO:0000256" key="9">
    <source>
        <dbReference type="ARBA" id="ARBA00022833"/>
    </source>
</evidence>
<dbReference type="VEuPathDB" id="ToxoDB:EMH_0030890"/>
<dbReference type="GeneID" id="25377910"/>
<reference evidence="17" key="2">
    <citation type="submission" date="2013-10" db="EMBL/GenBank/DDBJ databases">
        <authorList>
            <person name="Aslett M."/>
        </authorList>
    </citation>
    <scope>NUCLEOTIDE SEQUENCE [LARGE SCALE GENOMIC DNA]</scope>
    <source>
        <strain evidence="17">Houghton</strain>
    </source>
</reference>
<keyword evidence="6 14" id="KW-0479">Metal-binding</keyword>
<name>U6JR93_9EIME</name>
<comment type="pathway">
    <text evidence="3 14">Protein modification; protein ubiquitination.</text>
</comment>
<dbReference type="GO" id="GO:0061630">
    <property type="term" value="F:ubiquitin protein ligase activity"/>
    <property type="evidence" value="ECO:0007669"/>
    <property type="project" value="UniProtKB-EC"/>
</dbReference>
<gene>
    <name evidence="17" type="ORF">EMH_0030890</name>
</gene>
<dbReference type="GO" id="GO:0008270">
    <property type="term" value="F:zinc ion binding"/>
    <property type="evidence" value="ECO:0007669"/>
    <property type="project" value="UniProtKB-KW"/>
</dbReference>
<evidence type="ECO:0000256" key="1">
    <source>
        <dbReference type="ARBA" id="ARBA00000900"/>
    </source>
</evidence>
<keyword evidence="8 14" id="KW-0833">Ubl conjugation pathway</keyword>
<dbReference type="PANTHER" id="PTHR23163">
    <property type="entry name" value="RING FINGER PROTEIN-RELATED"/>
    <property type="match status" value="1"/>
</dbReference>
<dbReference type="OrthoDB" id="10266039at2759"/>
<evidence type="ECO:0000256" key="15">
    <source>
        <dbReference type="SAM" id="Coils"/>
    </source>
</evidence>
<dbReference type="AlphaFoldDB" id="U6JR93"/>
<dbReference type="GO" id="GO:0006325">
    <property type="term" value="P:chromatin organization"/>
    <property type="evidence" value="ECO:0007669"/>
    <property type="project" value="UniProtKB-KW"/>
</dbReference>
<dbReference type="GO" id="GO:0016567">
    <property type="term" value="P:protein ubiquitination"/>
    <property type="evidence" value="ECO:0007669"/>
    <property type="project" value="UniProtKB-UniRule"/>
</dbReference>
<evidence type="ECO:0000259" key="16">
    <source>
        <dbReference type="PROSITE" id="PS50089"/>
    </source>
</evidence>
<evidence type="ECO:0000313" key="17">
    <source>
        <dbReference type="EMBL" id="CDJ27336.1"/>
    </source>
</evidence>
<protein>
    <recommendedName>
        <fullName evidence="14">E3 ubiquitin protein ligase</fullName>
        <ecNumber evidence="14">2.3.2.27</ecNumber>
    </recommendedName>
</protein>
<dbReference type="Gene3D" id="3.30.40.10">
    <property type="entry name" value="Zinc/RING finger domain, C3HC4 (zinc finger)"/>
    <property type="match status" value="1"/>
</dbReference>
<evidence type="ECO:0000256" key="12">
    <source>
        <dbReference type="ARBA" id="ARBA00023242"/>
    </source>
</evidence>
<comment type="similarity">
    <text evidence="4 14">Belongs to the BRE1 family.</text>
</comment>
<evidence type="ECO:0000256" key="6">
    <source>
        <dbReference type="ARBA" id="ARBA00022723"/>
    </source>
</evidence>
<evidence type="ECO:0000256" key="4">
    <source>
        <dbReference type="ARBA" id="ARBA00005555"/>
    </source>
</evidence>
<evidence type="ECO:0000256" key="11">
    <source>
        <dbReference type="ARBA" id="ARBA00023054"/>
    </source>
</evidence>
<dbReference type="PROSITE" id="PS50089">
    <property type="entry name" value="ZF_RING_2"/>
    <property type="match status" value="1"/>
</dbReference>
<dbReference type="PANTHER" id="PTHR23163:SF0">
    <property type="entry name" value="E3 UBIQUITIN-PROTEIN LIGASE BRE1"/>
    <property type="match status" value="1"/>
</dbReference>
<keyword evidence="10 14" id="KW-0156">Chromatin regulator</keyword>
<keyword evidence="7 13" id="KW-0863">Zinc-finger</keyword>
<dbReference type="Pfam" id="PF00097">
    <property type="entry name" value="zf-C3HC4"/>
    <property type="match status" value="1"/>
</dbReference>
<evidence type="ECO:0000256" key="7">
    <source>
        <dbReference type="ARBA" id="ARBA00022771"/>
    </source>
</evidence>